<dbReference type="RefSeq" id="WP_150700111.1">
    <property type="nucleotide sequence ID" value="NZ_CABPRZ010000040.1"/>
</dbReference>
<dbReference type="OrthoDB" id="7067308at2"/>
<organism evidence="1 2">
    <name type="scientific">Pandoraea terrae</name>
    <dbReference type="NCBI Taxonomy" id="1537710"/>
    <lineage>
        <taxon>Bacteria</taxon>
        <taxon>Pseudomonadati</taxon>
        <taxon>Pseudomonadota</taxon>
        <taxon>Betaproteobacteria</taxon>
        <taxon>Burkholderiales</taxon>
        <taxon>Burkholderiaceae</taxon>
        <taxon>Pandoraea</taxon>
    </lineage>
</organism>
<name>A0A5E4ZFT3_9BURK</name>
<accession>A0A5E4ZFT3</accession>
<dbReference type="Proteomes" id="UP000414233">
    <property type="component" value="Unassembled WGS sequence"/>
</dbReference>
<sequence>MDLQTQRKLEKFFELTGIGVVRCEAQMEVRMPPLRLFVDATEGRVTLALTTLRRTRAGLGCLPSLLGACQPEWACGVPVRACCPAGRPMLIAAPPVACTVGDWLACFEGMRRVLIRLAVAPA</sequence>
<evidence type="ECO:0000313" key="2">
    <source>
        <dbReference type="Proteomes" id="UP000414233"/>
    </source>
</evidence>
<dbReference type="AlphaFoldDB" id="A0A5E4ZFT3"/>
<dbReference type="EMBL" id="CABPRZ010000040">
    <property type="protein sequence ID" value="VVE59160.1"/>
    <property type="molecule type" value="Genomic_DNA"/>
</dbReference>
<protein>
    <submittedName>
        <fullName evidence="1">Secretion system apparatus</fullName>
    </submittedName>
</protein>
<keyword evidence="2" id="KW-1185">Reference proteome</keyword>
<evidence type="ECO:0000313" key="1">
    <source>
        <dbReference type="EMBL" id="VVE59160.1"/>
    </source>
</evidence>
<reference evidence="1 2" key="1">
    <citation type="submission" date="2019-08" db="EMBL/GenBank/DDBJ databases">
        <authorList>
            <person name="Peeters C."/>
        </authorList>
    </citation>
    <scope>NUCLEOTIDE SEQUENCE [LARGE SCALE GENOMIC DNA]</scope>
    <source>
        <strain evidence="1 2">LMG 30175</strain>
    </source>
</reference>
<proteinExistence type="predicted"/>
<gene>
    <name evidence="1" type="ORF">PTE30175_05390</name>
</gene>